<evidence type="ECO:0000256" key="1">
    <source>
        <dbReference type="ARBA" id="ARBA00001971"/>
    </source>
</evidence>
<dbReference type="GO" id="GO:0004497">
    <property type="term" value="F:monooxygenase activity"/>
    <property type="evidence" value="ECO:0007669"/>
    <property type="project" value="UniProtKB-KW"/>
</dbReference>
<evidence type="ECO:0000256" key="10">
    <source>
        <dbReference type="PIRSR" id="PIRSR602401-1"/>
    </source>
</evidence>
<gene>
    <name evidence="13" type="ORF">DVH24_023594</name>
</gene>
<keyword evidence="4 10" id="KW-0349">Heme</keyword>
<accession>A0A498I2D4</accession>
<evidence type="ECO:0000256" key="7">
    <source>
        <dbReference type="ARBA" id="ARBA00023004"/>
    </source>
</evidence>
<comment type="caution">
    <text evidence="13">The sequence shown here is derived from an EMBL/GenBank/DDBJ whole genome shotgun (WGS) entry which is preliminary data.</text>
</comment>
<dbReference type="Pfam" id="PF00067">
    <property type="entry name" value="p450"/>
    <property type="match status" value="2"/>
</dbReference>
<evidence type="ECO:0000256" key="2">
    <source>
        <dbReference type="ARBA" id="ARBA00004370"/>
    </source>
</evidence>
<dbReference type="STRING" id="3750.A0A498I2D4"/>
<evidence type="ECO:0008006" key="15">
    <source>
        <dbReference type="Google" id="ProtNLM"/>
    </source>
</evidence>
<keyword evidence="5 10" id="KW-0479">Metal-binding</keyword>
<evidence type="ECO:0000256" key="6">
    <source>
        <dbReference type="ARBA" id="ARBA00023002"/>
    </source>
</evidence>
<comment type="cofactor">
    <cofactor evidence="1 10">
        <name>heme</name>
        <dbReference type="ChEBI" id="CHEBI:30413"/>
    </cofactor>
</comment>
<evidence type="ECO:0000256" key="5">
    <source>
        <dbReference type="ARBA" id="ARBA00022723"/>
    </source>
</evidence>
<dbReference type="PRINTS" id="PR00385">
    <property type="entry name" value="P450"/>
</dbReference>
<proteinExistence type="inferred from homology"/>
<keyword evidence="12" id="KW-1133">Transmembrane helix</keyword>
<dbReference type="GO" id="GO:0005506">
    <property type="term" value="F:iron ion binding"/>
    <property type="evidence" value="ECO:0007669"/>
    <property type="project" value="InterPro"/>
</dbReference>
<dbReference type="InterPro" id="IPR001128">
    <property type="entry name" value="Cyt_P450"/>
</dbReference>
<dbReference type="AlphaFoldDB" id="A0A498I2D4"/>
<evidence type="ECO:0000256" key="8">
    <source>
        <dbReference type="ARBA" id="ARBA00023033"/>
    </source>
</evidence>
<dbReference type="PANTHER" id="PTHR47943">
    <property type="entry name" value="CYTOCHROME P450 93A3-LIKE"/>
    <property type="match status" value="1"/>
</dbReference>
<keyword evidence="6 11" id="KW-0560">Oxidoreductase</keyword>
<keyword evidence="8 11" id="KW-0503">Monooxygenase</keyword>
<keyword evidence="14" id="KW-1185">Reference proteome</keyword>
<organism evidence="13 14">
    <name type="scientific">Malus domestica</name>
    <name type="common">Apple</name>
    <name type="synonym">Pyrus malus</name>
    <dbReference type="NCBI Taxonomy" id="3750"/>
    <lineage>
        <taxon>Eukaryota</taxon>
        <taxon>Viridiplantae</taxon>
        <taxon>Streptophyta</taxon>
        <taxon>Embryophyta</taxon>
        <taxon>Tracheophyta</taxon>
        <taxon>Spermatophyta</taxon>
        <taxon>Magnoliopsida</taxon>
        <taxon>eudicotyledons</taxon>
        <taxon>Gunneridae</taxon>
        <taxon>Pentapetalae</taxon>
        <taxon>rosids</taxon>
        <taxon>fabids</taxon>
        <taxon>Rosales</taxon>
        <taxon>Rosaceae</taxon>
        <taxon>Amygdaloideae</taxon>
        <taxon>Maleae</taxon>
        <taxon>Malus</taxon>
    </lineage>
</organism>
<protein>
    <recommendedName>
        <fullName evidence="15">Cytochrome P450</fullName>
    </recommendedName>
</protein>
<dbReference type="GO" id="GO:0016020">
    <property type="term" value="C:membrane"/>
    <property type="evidence" value="ECO:0007669"/>
    <property type="project" value="UniProtKB-SubCell"/>
</dbReference>
<name>A0A498I2D4_MALDO</name>
<evidence type="ECO:0000313" key="14">
    <source>
        <dbReference type="Proteomes" id="UP000290289"/>
    </source>
</evidence>
<sequence>MTPSAIVILLLFLTFLWYLIYILTFGFRRSKHQGILPPGPTTLPIIGNLHMLGNFPYRSLQHLAKKYGPIMSIRLGFIPTIVVSSPKAAELFLKTHDSVFASRPTLEVCDYLSYGQKGMALTNYGPYWRQEGGGGVVGSSLKKAAKAGEVVDLSNKVGELVENIIYRMILGSQNDDLFDVKGIVKEIVSLIGSFNIGDYVPFLSPFDLQGLTKRAKRTRATADQLFEKIIGEHEQVAKSGQFQYHHHKDFVDVLLSLMNQPLNPNDKQAYMIDRTNVKAILVDMITGAFDTSSNAIVWSLAELLRHPRVMKHLQQELRTVIGMDQMVEENDLPRFRYLNMVVMESFRLHPAGSLLIPRESMQDNTIDGYYIPKKSRILTVEFFIDPNVWSDNVQQFYPERFINSNVDVLGHDFQLLPFGSGRRGCPGIQLGLTTVRLALANLVHRFKWDLPSDLLPEDVDMAETFGMAPSKAQHLLATIDQFLEKIIGEHEQVSKSEQLQGRPQNHKDFVEMLLSLMNQPLNPNNEQVYVVDRINVKAILLDMISAAFDTSATAIVWNLAELLRHPRVMKLLQQELQTVIGMDRAVEESDLPKLAYLNKVVKESFRLHPVAPC</sequence>
<dbReference type="Gene3D" id="1.10.630.10">
    <property type="entry name" value="Cytochrome P450"/>
    <property type="match status" value="2"/>
</dbReference>
<feature type="binding site" description="axial binding residue" evidence="10">
    <location>
        <position position="425"/>
    </location>
    <ligand>
        <name>heme</name>
        <dbReference type="ChEBI" id="CHEBI:30413"/>
    </ligand>
    <ligandPart>
        <name>Fe</name>
        <dbReference type="ChEBI" id="CHEBI:18248"/>
    </ligandPart>
</feature>
<keyword evidence="7 10" id="KW-0408">Iron</keyword>
<dbReference type="PRINTS" id="PR00463">
    <property type="entry name" value="EP450I"/>
</dbReference>
<evidence type="ECO:0000256" key="11">
    <source>
        <dbReference type="RuleBase" id="RU000461"/>
    </source>
</evidence>
<dbReference type="InterPro" id="IPR036396">
    <property type="entry name" value="Cyt_P450_sf"/>
</dbReference>
<dbReference type="SUPFAM" id="SSF48264">
    <property type="entry name" value="Cytochrome P450"/>
    <property type="match status" value="2"/>
</dbReference>
<evidence type="ECO:0000256" key="3">
    <source>
        <dbReference type="ARBA" id="ARBA00010617"/>
    </source>
</evidence>
<keyword evidence="12" id="KW-0812">Transmembrane</keyword>
<comment type="subcellular location">
    <subcellularLocation>
        <location evidence="2">Membrane</location>
    </subcellularLocation>
</comment>
<dbReference type="InterPro" id="IPR017972">
    <property type="entry name" value="Cyt_P450_CS"/>
</dbReference>
<dbReference type="PANTHER" id="PTHR47943:SF9">
    <property type="entry name" value="CYTOCHROME P450"/>
    <property type="match status" value="1"/>
</dbReference>
<dbReference type="FunFam" id="1.10.630.10:FF:000204">
    <property type="entry name" value="Uncharacterized protein"/>
    <property type="match status" value="1"/>
</dbReference>
<dbReference type="GO" id="GO:0020037">
    <property type="term" value="F:heme binding"/>
    <property type="evidence" value="ECO:0007669"/>
    <property type="project" value="InterPro"/>
</dbReference>
<dbReference type="GO" id="GO:0016705">
    <property type="term" value="F:oxidoreductase activity, acting on paired donors, with incorporation or reduction of molecular oxygen"/>
    <property type="evidence" value="ECO:0007669"/>
    <property type="project" value="InterPro"/>
</dbReference>
<comment type="similarity">
    <text evidence="3 11">Belongs to the cytochrome P450 family.</text>
</comment>
<evidence type="ECO:0000313" key="13">
    <source>
        <dbReference type="EMBL" id="RXH77320.1"/>
    </source>
</evidence>
<feature type="transmembrane region" description="Helical" evidence="12">
    <location>
        <begin position="6"/>
        <end position="27"/>
    </location>
</feature>
<dbReference type="InterPro" id="IPR002401">
    <property type="entry name" value="Cyt_P450_E_grp-I"/>
</dbReference>
<dbReference type="EMBL" id="RDQH01000340">
    <property type="protein sequence ID" value="RXH77320.1"/>
    <property type="molecule type" value="Genomic_DNA"/>
</dbReference>
<reference evidence="13 14" key="1">
    <citation type="submission" date="2018-10" db="EMBL/GenBank/DDBJ databases">
        <title>A high-quality apple genome assembly.</title>
        <authorList>
            <person name="Hu J."/>
        </authorList>
    </citation>
    <scope>NUCLEOTIDE SEQUENCE [LARGE SCALE GENOMIC DNA]</scope>
    <source>
        <strain evidence="14">cv. HFTH1</strain>
        <tissue evidence="13">Young leaf</tissue>
    </source>
</reference>
<dbReference type="PROSITE" id="PS00086">
    <property type="entry name" value="CYTOCHROME_P450"/>
    <property type="match status" value="1"/>
</dbReference>
<evidence type="ECO:0000256" key="4">
    <source>
        <dbReference type="ARBA" id="ARBA00022617"/>
    </source>
</evidence>
<keyword evidence="9 12" id="KW-0472">Membrane</keyword>
<evidence type="ECO:0000256" key="12">
    <source>
        <dbReference type="SAM" id="Phobius"/>
    </source>
</evidence>
<evidence type="ECO:0000256" key="9">
    <source>
        <dbReference type="ARBA" id="ARBA00023136"/>
    </source>
</evidence>
<dbReference type="Proteomes" id="UP000290289">
    <property type="component" value="Chromosome 14"/>
</dbReference>